<dbReference type="Proteomes" id="UP000427906">
    <property type="component" value="Chromosome"/>
</dbReference>
<feature type="signal peptide" evidence="1">
    <location>
        <begin position="1"/>
        <end position="25"/>
    </location>
</feature>
<dbReference type="EMBL" id="AP021874">
    <property type="protein sequence ID" value="BBO70080.1"/>
    <property type="molecule type" value="Genomic_DNA"/>
</dbReference>
<reference evidence="2 3" key="1">
    <citation type="submission" date="2019-11" db="EMBL/GenBank/DDBJ databases">
        <title>Comparative genomics of hydrocarbon-degrading Desulfosarcina strains.</title>
        <authorList>
            <person name="Watanabe M."/>
            <person name="Kojima H."/>
            <person name="Fukui M."/>
        </authorList>
    </citation>
    <scope>NUCLEOTIDE SEQUENCE [LARGE SCALE GENOMIC DNA]</scope>
    <source>
        <strain evidence="2 3">PL12</strain>
    </source>
</reference>
<dbReference type="OrthoDB" id="9910351at2"/>
<keyword evidence="3" id="KW-1185">Reference proteome</keyword>
<proteinExistence type="predicted"/>
<feature type="chain" id="PRO_5024313663" description="FAD:protein FMN transferase" evidence="1">
    <location>
        <begin position="26"/>
        <end position="133"/>
    </location>
</feature>
<dbReference type="RefSeq" id="WP_155318056.1">
    <property type="nucleotide sequence ID" value="NZ_AP021874.1"/>
</dbReference>
<evidence type="ECO:0008006" key="4">
    <source>
        <dbReference type="Google" id="ProtNLM"/>
    </source>
</evidence>
<keyword evidence="1" id="KW-0732">Signal</keyword>
<organism evidence="2 3">
    <name type="scientific">Desulfosarcina alkanivorans</name>
    <dbReference type="NCBI Taxonomy" id="571177"/>
    <lineage>
        <taxon>Bacteria</taxon>
        <taxon>Pseudomonadati</taxon>
        <taxon>Thermodesulfobacteriota</taxon>
        <taxon>Desulfobacteria</taxon>
        <taxon>Desulfobacterales</taxon>
        <taxon>Desulfosarcinaceae</taxon>
        <taxon>Desulfosarcina</taxon>
    </lineage>
</organism>
<sequence length="133" mass="14776">MKRTGLKLSIIIALAIVFSAPSCWAKEKGYCYIVSYGLREKTAYITPVFVAKVSGATYSEEEFVADIELIRKMEGQFQNYLSGKGLNTADYVTSARVAYRSQAIAEKYRADEKNGLAGRGYAIKDTGGFKFRN</sequence>
<dbReference type="AlphaFoldDB" id="A0A5K7YP51"/>
<evidence type="ECO:0000256" key="1">
    <source>
        <dbReference type="SAM" id="SignalP"/>
    </source>
</evidence>
<gene>
    <name evidence="2" type="ORF">DSCA_40100</name>
</gene>
<evidence type="ECO:0000313" key="2">
    <source>
        <dbReference type="EMBL" id="BBO70080.1"/>
    </source>
</evidence>
<name>A0A5K7YP51_9BACT</name>
<evidence type="ECO:0000313" key="3">
    <source>
        <dbReference type="Proteomes" id="UP000427906"/>
    </source>
</evidence>
<accession>A0A5K7YP51</accession>
<protein>
    <recommendedName>
        <fullName evidence="4">FAD:protein FMN transferase</fullName>
    </recommendedName>
</protein>
<dbReference type="KEGG" id="dalk:DSCA_40100"/>